<dbReference type="EMBL" id="GG692397">
    <property type="protein sequence ID" value="EER34121.1"/>
    <property type="molecule type" value="Genomic_DNA"/>
</dbReference>
<dbReference type="KEGG" id="ctp:CTRG_02939"/>
<dbReference type="AlphaFoldDB" id="C5M967"/>
<dbReference type="OrthoDB" id="343092at2759"/>
<reference evidence="2 3" key="1">
    <citation type="journal article" date="2009" name="Nature">
        <title>Evolution of pathogenicity and sexual reproduction in eight Candida genomes.</title>
        <authorList>
            <person name="Butler G."/>
            <person name="Rasmussen M.D."/>
            <person name="Lin M.F."/>
            <person name="Santos M.A."/>
            <person name="Sakthikumar S."/>
            <person name="Munro C.A."/>
            <person name="Rheinbay E."/>
            <person name="Grabherr M."/>
            <person name="Forche A."/>
            <person name="Reedy J.L."/>
            <person name="Agrafioti I."/>
            <person name="Arnaud M.B."/>
            <person name="Bates S."/>
            <person name="Brown A.J."/>
            <person name="Brunke S."/>
            <person name="Costanzo M.C."/>
            <person name="Fitzpatrick D.A."/>
            <person name="de Groot P.W."/>
            <person name="Harris D."/>
            <person name="Hoyer L.L."/>
            <person name="Hube B."/>
            <person name="Klis F.M."/>
            <person name="Kodira C."/>
            <person name="Lennard N."/>
            <person name="Logue M.E."/>
            <person name="Martin R."/>
            <person name="Neiman A.M."/>
            <person name="Nikolaou E."/>
            <person name="Quail M.A."/>
            <person name="Quinn J."/>
            <person name="Santos M.C."/>
            <person name="Schmitzberger F.F."/>
            <person name="Sherlock G."/>
            <person name="Shah P."/>
            <person name="Silverstein K.A."/>
            <person name="Skrzypek M.S."/>
            <person name="Soll D."/>
            <person name="Staggs R."/>
            <person name="Stansfield I."/>
            <person name="Stumpf M.P."/>
            <person name="Sudbery P.E."/>
            <person name="Srikantha T."/>
            <person name="Zeng Q."/>
            <person name="Berman J."/>
            <person name="Berriman M."/>
            <person name="Heitman J."/>
            <person name="Gow N.A."/>
            <person name="Lorenz M.C."/>
            <person name="Birren B.W."/>
            <person name="Kellis M."/>
            <person name="Cuomo C.A."/>
        </authorList>
    </citation>
    <scope>NUCLEOTIDE SEQUENCE [LARGE SCALE GENOMIC DNA]</scope>
    <source>
        <strain evidence="3">ATCC MYA-3404 / T1</strain>
    </source>
</reference>
<feature type="compositionally biased region" description="Low complexity" evidence="1">
    <location>
        <begin position="156"/>
        <end position="174"/>
    </location>
</feature>
<dbReference type="HOGENOM" id="CLU_039314_0_0_1"/>
<dbReference type="eggNOG" id="ENOG502RY0Q">
    <property type="taxonomic scope" value="Eukaryota"/>
</dbReference>
<evidence type="ECO:0000256" key="1">
    <source>
        <dbReference type="SAM" id="MobiDB-lite"/>
    </source>
</evidence>
<dbReference type="VEuPathDB" id="FungiDB:CTRG_02939"/>
<dbReference type="CDD" id="cd20085">
    <property type="entry name" value="XPF_nuclease_Mms4"/>
    <property type="match status" value="1"/>
</dbReference>
<name>C5M967_CANTT</name>
<gene>
    <name evidence="2" type="ORF">CTRG_02939</name>
</gene>
<dbReference type="Proteomes" id="UP000002037">
    <property type="component" value="Unassembled WGS sequence"/>
</dbReference>
<evidence type="ECO:0000313" key="2">
    <source>
        <dbReference type="EMBL" id="EER34121.1"/>
    </source>
</evidence>
<keyword evidence="3" id="KW-1185">Reference proteome</keyword>
<organism evidence="2 3">
    <name type="scientific">Candida tropicalis (strain ATCC MYA-3404 / T1)</name>
    <name type="common">Yeast</name>
    <dbReference type="NCBI Taxonomy" id="294747"/>
    <lineage>
        <taxon>Eukaryota</taxon>
        <taxon>Fungi</taxon>
        <taxon>Dikarya</taxon>
        <taxon>Ascomycota</taxon>
        <taxon>Saccharomycotina</taxon>
        <taxon>Pichiomycetes</taxon>
        <taxon>Debaryomycetaceae</taxon>
        <taxon>Candida/Lodderomyces clade</taxon>
        <taxon>Candida</taxon>
    </lineage>
</organism>
<sequence>MTMMMTSKTVSLKQTSTTSVTNNFAKSSFKAATRTSSFLPPEEEIVVLDSDGEDSIETRDTTDIKNLFNLVNEFVSKPISSSPVKLPSESNNSILNDSIVDSTFNFSIDGIIPPKKAAPPPPPPPSRAPAPRQSNSTDIPANILWLDSDEDEDDGPIIPSSQPAPQAPVVAQPVKRSKSTQEPSTSVPAKRTKRPKTTDPVTHLPRIDDFQYTHKDLNEANRATRKKEEIFEEMELHMSSGVYEFFSETKEDFKSKIFDGRYDLPLVLWKRNVKAMYDKERDLFIPCHPRKLLEKTFVMYYLAPDFLMKLKKGELKSDVAAALNHALAITPNEYHIIIMVEGYDQQVNKIKAYEQRKFKKQVLHGLNTQEQARTRTADLEMAEYPSSADIEILINKAQIELGTNIFTVRGRSESVMWLNTFTNMIGHSLYDKFERNTSVANLGTVRSGADAKATFMQSMQQFKLMTQSKADILYTSHQSIYSIYCAFRDKGTLGRDRLGRNIVPPTVDKSMMRLFTANDPNSVIS</sequence>
<evidence type="ECO:0000313" key="3">
    <source>
        <dbReference type="Proteomes" id="UP000002037"/>
    </source>
</evidence>
<dbReference type="GeneID" id="8299388"/>
<accession>C5M967</accession>
<dbReference type="STRING" id="294747.C5M967"/>
<feature type="compositionally biased region" description="Pro residues" evidence="1">
    <location>
        <begin position="116"/>
        <end position="128"/>
    </location>
</feature>
<dbReference type="InterPro" id="IPR047521">
    <property type="entry name" value="XPF_nuclease_EME1_ascomycetes"/>
</dbReference>
<proteinExistence type="predicted"/>
<feature type="region of interest" description="Disordered" evidence="1">
    <location>
        <begin position="110"/>
        <end position="204"/>
    </location>
</feature>
<dbReference type="RefSeq" id="XP_002548642.1">
    <property type="nucleotide sequence ID" value="XM_002548596.1"/>
</dbReference>
<protein>
    <submittedName>
        <fullName evidence="2">Uncharacterized protein</fullName>
    </submittedName>
</protein>